<evidence type="ECO:0000256" key="5">
    <source>
        <dbReference type="ARBA" id="ARBA00022989"/>
    </source>
</evidence>
<keyword evidence="9" id="KW-1185">Reference proteome</keyword>
<evidence type="ECO:0000256" key="3">
    <source>
        <dbReference type="ARBA" id="ARBA00022475"/>
    </source>
</evidence>
<gene>
    <name evidence="8" type="ORF">SAMN05660443_1133</name>
</gene>
<protein>
    <submittedName>
        <fullName evidence="8">Multicomponent Na+:H+ antiporter subunit E</fullName>
    </submittedName>
</protein>
<dbReference type="EMBL" id="FOLH01000002">
    <property type="protein sequence ID" value="SFC01218.1"/>
    <property type="molecule type" value="Genomic_DNA"/>
</dbReference>
<keyword evidence="3" id="KW-1003">Cell membrane</keyword>
<dbReference type="InterPro" id="IPR002758">
    <property type="entry name" value="Cation_antiport_E"/>
</dbReference>
<evidence type="ECO:0000313" key="8">
    <source>
        <dbReference type="EMBL" id="SFC01218.1"/>
    </source>
</evidence>
<sequence length="179" mass="19778">MPETSKQLSKTDRYLAWLIRGLLAAFCWWLISEGRNDSWVLGAPAVVLAVVFSFYLQPASGYRLSLPGILAFWWYFSRQSLVAGYDVAKRIISPEMPIQPGEVTLKLHLPAGAPRWLLAMTLSLLPGTLSVRFEGDSLVLHCLDIGEPVEVDVLTAERRVAAVFGLSGAALIRAREPLL</sequence>
<dbReference type="RefSeq" id="WP_177203482.1">
    <property type="nucleotide sequence ID" value="NZ_FOLH01000002.1"/>
</dbReference>
<evidence type="ECO:0000256" key="7">
    <source>
        <dbReference type="SAM" id="Phobius"/>
    </source>
</evidence>
<keyword evidence="4 7" id="KW-0812">Transmembrane</keyword>
<dbReference type="Proteomes" id="UP000199058">
    <property type="component" value="Unassembled WGS sequence"/>
</dbReference>
<evidence type="ECO:0000256" key="4">
    <source>
        <dbReference type="ARBA" id="ARBA00022692"/>
    </source>
</evidence>
<reference evidence="8 9" key="1">
    <citation type="submission" date="2016-10" db="EMBL/GenBank/DDBJ databases">
        <authorList>
            <person name="de Groot N.N."/>
        </authorList>
    </citation>
    <scope>NUCLEOTIDE SEQUENCE [LARGE SCALE GENOMIC DNA]</scope>
    <source>
        <strain evidence="8 9">DSM 18438</strain>
    </source>
</reference>
<dbReference type="GO" id="GO:0008324">
    <property type="term" value="F:monoatomic cation transmembrane transporter activity"/>
    <property type="evidence" value="ECO:0007669"/>
    <property type="project" value="InterPro"/>
</dbReference>
<organism evidence="8 9">
    <name type="scientific">Marinospirillum celere</name>
    <dbReference type="NCBI Taxonomy" id="1122252"/>
    <lineage>
        <taxon>Bacteria</taxon>
        <taxon>Pseudomonadati</taxon>
        <taxon>Pseudomonadota</taxon>
        <taxon>Gammaproteobacteria</taxon>
        <taxon>Oceanospirillales</taxon>
        <taxon>Oceanospirillaceae</taxon>
        <taxon>Marinospirillum</taxon>
    </lineage>
</organism>
<dbReference type="PANTHER" id="PTHR34584">
    <property type="entry name" value="NA(+)/H(+) ANTIPORTER SUBUNIT E1"/>
    <property type="match status" value="1"/>
</dbReference>
<feature type="transmembrane region" description="Helical" evidence="7">
    <location>
        <begin position="38"/>
        <end position="56"/>
    </location>
</feature>
<dbReference type="Pfam" id="PF01899">
    <property type="entry name" value="MNHE"/>
    <property type="match status" value="1"/>
</dbReference>
<comment type="similarity">
    <text evidence="2">Belongs to the CPA3 antiporters (TC 2.A.63) subunit E family.</text>
</comment>
<dbReference type="STRING" id="1122252.SAMN05660443_1133"/>
<feature type="transmembrane region" description="Helical" evidence="7">
    <location>
        <begin position="14"/>
        <end position="32"/>
    </location>
</feature>
<name>A0A1I1FUA5_9GAMM</name>
<dbReference type="GO" id="GO:0005886">
    <property type="term" value="C:plasma membrane"/>
    <property type="evidence" value="ECO:0007669"/>
    <property type="project" value="UniProtKB-SubCell"/>
</dbReference>
<comment type="subcellular location">
    <subcellularLocation>
        <location evidence="1">Cell membrane</location>
        <topology evidence="1">Multi-pass membrane protein</topology>
    </subcellularLocation>
</comment>
<proteinExistence type="inferred from homology"/>
<dbReference type="AlphaFoldDB" id="A0A1I1FUA5"/>
<evidence type="ECO:0000256" key="1">
    <source>
        <dbReference type="ARBA" id="ARBA00004651"/>
    </source>
</evidence>
<keyword evidence="5 7" id="KW-1133">Transmembrane helix</keyword>
<evidence type="ECO:0000256" key="2">
    <source>
        <dbReference type="ARBA" id="ARBA00006228"/>
    </source>
</evidence>
<evidence type="ECO:0000313" key="9">
    <source>
        <dbReference type="Proteomes" id="UP000199058"/>
    </source>
</evidence>
<evidence type="ECO:0000256" key="6">
    <source>
        <dbReference type="ARBA" id="ARBA00023136"/>
    </source>
</evidence>
<accession>A0A1I1FUA5</accession>
<keyword evidence="6 7" id="KW-0472">Membrane</keyword>
<dbReference type="PANTHER" id="PTHR34584:SF1">
    <property type="entry name" value="NA(+)_H(+) ANTIPORTER SUBUNIT E1"/>
    <property type="match status" value="1"/>
</dbReference>